<gene>
    <name evidence="1" type="ORF">M9H77_27380</name>
</gene>
<organism evidence="1 2">
    <name type="scientific">Catharanthus roseus</name>
    <name type="common">Madagascar periwinkle</name>
    <name type="synonym">Vinca rosea</name>
    <dbReference type="NCBI Taxonomy" id="4058"/>
    <lineage>
        <taxon>Eukaryota</taxon>
        <taxon>Viridiplantae</taxon>
        <taxon>Streptophyta</taxon>
        <taxon>Embryophyta</taxon>
        <taxon>Tracheophyta</taxon>
        <taxon>Spermatophyta</taxon>
        <taxon>Magnoliopsida</taxon>
        <taxon>eudicotyledons</taxon>
        <taxon>Gunneridae</taxon>
        <taxon>Pentapetalae</taxon>
        <taxon>asterids</taxon>
        <taxon>lamiids</taxon>
        <taxon>Gentianales</taxon>
        <taxon>Apocynaceae</taxon>
        <taxon>Rauvolfioideae</taxon>
        <taxon>Vinceae</taxon>
        <taxon>Catharanthinae</taxon>
        <taxon>Catharanthus</taxon>
    </lineage>
</organism>
<proteinExistence type="predicted"/>
<keyword evidence="2" id="KW-1185">Reference proteome</keyword>
<sequence length="140" mass="15726">MNLNGSYSKQELDEFEDLGFNEHQMAKLKKARHLQQRGNRNSTESVNELAQIMKDLSVLVIDQGTIVDRIDYIQNISASVELGEERESSKARGDGYACHSTCDHVFYNASPPDSEGDPSFIRENAIKNVQPHDGHCRSVC</sequence>
<comment type="caution">
    <text evidence="1">The sequence shown here is derived from an EMBL/GenBank/DDBJ whole genome shotgun (WGS) entry which is preliminary data.</text>
</comment>
<evidence type="ECO:0000313" key="2">
    <source>
        <dbReference type="Proteomes" id="UP001060085"/>
    </source>
</evidence>
<name>A0ACC0ACB0_CATRO</name>
<reference evidence="2" key="1">
    <citation type="journal article" date="2023" name="Nat. Plants">
        <title>Single-cell RNA sequencing provides a high-resolution roadmap for understanding the multicellular compartmentation of specialized metabolism.</title>
        <authorList>
            <person name="Sun S."/>
            <person name="Shen X."/>
            <person name="Li Y."/>
            <person name="Li Y."/>
            <person name="Wang S."/>
            <person name="Li R."/>
            <person name="Zhang H."/>
            <person name="Shen G."/>
            <person name="Guo B."/>
            <person name="Wei J."/>
            <person name="Xu J."/>
            <person name="St-Pierre B."/>
            <person name="Chen S."/>
            <person name="Sun C."/>
        </authorList>
    </citation>
    <scope>NUCLEOTIDE SEQUENCE [LARGE SCALE GENOMIC DNA]</scope>
</reference>
<accession>A0ACC0ACB0</accession>
<protein>
    <submittedName>
        <fullName evidence="1">Uncharacterized protein</fullName>
    </submittedName>
</protein>
<dbReference type="EMBL" id="CM044706">
    <property type="protein sequence ID" value="KAI5658587.1"/>
    <property type="molecule type" value="Genomic_DNA"/>
</dbReference>
<dbReference type="Proteomes" id="UP001060085">
    <property type="component" value="Linkage Group LG06"/>
</dbReference>
<evidence type="ECO:0000313" key="1">
    <source>
        <dbReference type="EMBL" id="KAI5658587.1"/>
    </source>
</evidence>